<organism evidence="2 3">
    <name type="scientific">Lactobacillus iners</name>
    <dbReference type="NCBI Taxonomy" id="147802"/>
    <lineage>
        <taxon>Bacteria</taxon>
        <taxon>Bacillati</taxon>
        <taxon>Bacillota</taxon>
        <taxon>Bacilli</taxon>
        <taxon>Lactobacillales</taxon>
        <taxon>Lactobacillaceae</taxon>
        <taxon>Lactobacillus</taxon>
    </lineage>
</organism>
<dbReference type="EMBL" id="CP049229">
    <property type="protein sequence ID" value="QIH24464.1"/>
    <property type="molecule type" value="Genomic_DNA"/>
</dbReference>
<keyword evidence="2" id="KW-0614">Plasmid</keyword>
<dbReference type="RefSeq" id="WP_164824149.1">
    <property type="nucleotide sequence ID" value="NZ_CP049229.1"/>
</dbReference>
<accession>A0A6G7BB58</accession>
<evidence type="ECO:0000313" key="2">
    <source>
        <dbReference type="EMBL" id="QIH24464.1"/>
    </source>
</evidence>
<proteinExistence type="predicted"/>
<gene>
    <name evidence="2" type="ORF">G6Z83_07010</name>
</gene>
<keyword evidence="1" id="KW-0472">Membrane</keyword>
<geneLocation type="plasmid" evidence="3">
    <name>pc0210c1</name>
</geneLocation>
<feature type="transmembrane region" description="Helical" evidence="1">
    <location>
        <begin position="28"/>
        <end position="49"/>
    </location>
</feature>
<name>A0A6G7BB58_9LACO</name>
<sequence>MGEDRQQLIVNLSGDQKKALGFASWTQISISAVGLILGVLGFSVIRWLLKMIGAGLGTSVIIAGLIFIVIFAPFAYLAFKPVVDDQNNLLYYQYKQVLINRNFLTKEIGTYLNLQPNQYNINNK</sequence>
<dbReference type="AlphaFoldDB" id="A0A6G7BB58"/>
<dbReference type="Proteomes" id="UP000501676">
    <property type="component" value="Plasmid pC0210C1"/>
</dbReference>
<feature type="transmembrane region" description="Helical" evidence="1">
    <location>
        <begin position="56"/>
        <end position="79"/>
    </location>
</feature>
<evidence type="ECO:0000313" key="3">
    <source>
        <dbReference type="Proteomes" id="UP000501676"/>
    </source>
</evidence>
<reference evidence="2 3" key="1">
    <citation type="submission" date="2020-02" db="EMBL/GenBank/DDBJ databases">
        <title>Complete genome sequences of six Lactobacillus iners strains isolated from the human vagina.</title>
        <authorList>
            <person name="France M.T."/>
            <person name="Rutt L."/>
            <person name="Narina S."/>
            <person name="Arbaugh S."/>
            <person name="Humphrys M.S."/>
            <person name="Ma B."/>
            <person name="Hayward M.R."/>
            <person name="Relman D."/>
            <person name="Kwon D.S."/>
            <person name="Ravel J."/>
        </authorList>
    </citation>
    <scope>NUCLEOTIDE SEQUENCE [LARGE SCALE GENOMIC DNA]</scope>
    <source>
        <strain evidence="2 3">C0210C1</strain>
        <plasmid evidence="3">pc0210c1</plasmid>
    </source>
</reference>
<keyword evidence="1" id="KW-1133">Transmembrane helix</keyword>
<evidence type="ECO:0000256" key="1">
    <source>
        <dbReference type="SAM" id="Phobius"/>
    </source>
</evidence>
<keyword evidence="1" id="KW-0812">Transmembrane</keyword>
<protein>
    <submittedName>
        <fullName evidence="2">Uncharacterized protein</fullName>
    </submittedName>
</protein>